<dbReference type="PROSITE" id="PS51257">
    <property type="entry name" value="PROKAR_LIPOPROTEIN"/>
    <property type="match status" value="1"/>
</dbReference>
<accession>S8EUB9</accession>
<dbReference type="SUPFAM" id="SSF51735">
    <property type="entry name" value="NAD(P)-binding Rossmann-fold domains"/>
    <property type="match status" value="1"/>
</dbReference>
<evidence type="ECO:0000313" key="3">
    <source>
        <dbReference type="Proteomes" id="UP000015241"/>
    </source>
</evidence>
<dbReference type="Gene3D" id="3.40.50.720">
    <property type="entry name" value="NAD(P)-binding Rossmann-like Domain"/>
    <property type="match status" value="1"/>
</dbReference>
<organism evidence="2 3">
    <name type="scientific">Fomitopsis schrenkii</name>
    <name type="common">Brown rot fungus</name>
    <dbReference type="NCBI Taxonomy" id="2126942"/>
    <lineage>
        <taxon>Eukaryota</taxon>
        <taxon>Fungi</taxon>
        <taxon>Dikarya</taxon>
        <taxon>Basidiomycota</taxon>
        <taxon>Agaricomycotina</taxon>
        <taxon>Agaricomycetes</taxon>
        <taxon>Polyporales</taxon>
        <taxon>Fomitopsis</taxon>
    </lineage>
</organism>
<dbReference type="PANTHER" id="PTHR43157:SF31">
    <property type="entry name" value="PHOSPHATIDYLINOSITOL-GLYCAN BIOSYNTHESIS CLASS F PROTEIN"/>
    <property type="match status" value="1"/>
</dbReference>
<evidence type="ECO:0000256" key="1">
    <source>
        <dbReference type="ARBA" id="ARBA00023002"/>
    </source>
</evidence>
<dbReference type="STRING" id="743788.S8EUB9"/>
<keyword evidence="3" id="KW-1185">Reference proteome</keyword>
<dbReference type="InterPro" id="IPR036291">
    <property type="entry name" value="NAD(P)-bd_dom_sf"/>
</dbReference>
<dbReference type="PANTHER" id="PTHR43157">
    <property type="entry name" value="PHOSPHATIDYLINOSITOL-GLYCAN BIOSYNTHESIS CLASS F PROTEIN-RELATED"/>
    <property type="match status" value="1"/>
</dbReference>
<dbReference type="eggNOG" id="KOG1208">
    <property type="taxonomic scope" value="Eukaryota"/>
</dbReference>
<proteinExistence type="predicted"/>
<keyword evidence="1" id="KW-0560">Oxidoreductase</keyword>
<dbReference type="InParanoid" id="S8EUB9"/>
<gene>
    <name evidence="2" type="ORF">FOMPIDRAFT_139326</name>
</gene>
<sequence length="324" mass="35521">MGLFSKTFTPESDLPDLKGKVVIVTGGNSGVGCAAIQHLARKGAKVYMGARNEEKAKAAIEKIRKAGLEPGNGEVVWLPLDYSDPRDAKKAAEGFLEKEERLDILVNSAALLLTPYKLTPDGIQEIAVVNYFSPYVFVRTLLPLLKRTAQQPNSDVRVVMLTSEGHRMPPKDCHFRGIDDFNREFKGESLASNRRYNFTKYMGVLHVKELQRQLDAEGVPIIVTAVHPGIVNTDGVQNFAQSAGTFKAPVYAFIANAFFTSPEKGAYSTIFAAAAPAVREDPKYKGAYIVPPGKLGNVYAPCDDHELGKELYETTEKVLTDIVV</sequence>
<dbReference type="Proteomes" id="UP000015241">
    <property type="component" value="Unassembled WGS sequence"/>
</dbReference>
<dbReference type="Pfam" id="PF00106">
    <property type="entry name" value="adh_short"/>
    <property type="match status" value="1"/>
</dbReference>
<reference evidence="2 3" key="1">
    <citation type="journal article" date="2012" name="Science">
        <title>The Paleozoic origin of enzymatic lignin decomposition reconstructed from 31 fungal genomes.</title>
        <authorList>
            <person name="Floudas D."/>
            <person name="Binder M."/>
            <person name="Riley R."/>
            <person name="Barry K."/>
            <person name="Blanchette R.A."/>
            <person name="Henrissat B."/>
            <person name="Martinez A.T."/>
            <person name="Otillar R."/>
            <person name="Spatafora J.W."/>
            <person name="Yadav J.S."/>
            <person name="Aerts A."/>
            <person name="Benoit I."/>
            <person name="Boyd A."/>
            <person name="Carlson A."/>
            <person name="Copeland A."/>
            <person name="Coutinho P.M."/>
            <person name="de Vries R.P."/>
            <person name="Ferreira P."/>
            <person name="Findley K."/>
            <person name="Foster B."/>
            <person name="Gaskell J."/>
            <person name="Glotzer D."/>
            <person name="Gorecki P."/>
            <person name="Heitman J."/>
            <person name="Hesse C."/>
            <person name="Hori C."/>
            <person name="Igarashi K."/>
            <person name="Jurgens J.A."/>
            <person name="Kallen N."/>
            <person name="Kersten P."/>
            <person name="Kohler A."/>
            <person name="Kuees U."/>
            <person name="Kumar T.K.A."/>
            <person name="Kuo A."/>
            <person name="LaButti K."/>
            <person name="Larrondo L.F."/>
            <person name="Lindquist E."/>
            <person name="Ling A."/>
            <person name="Lombard V."/>
            <person name="Lucas S."/>
            <person name="Lundell T."/>
            <person name="Martin R."/>
            <person name="McLaughlin D.J."/>
            <person name="Morgenstern I."/>
            <person name="Morin E."/>
            <person name="Murat C."/>
            <person name="Nagy L.G."/>
            <person name="Nolan M."/>
            <person name="Ohm R.A."/>
            <person name="Patyshakuliyeva A."/>
            <person name="Rokas A."/>
            <person name="Ruiz-Duenas F.J."/>
            <person name="Sabat G."/>
            <person name="Salamov A."/>
            <person name="Samejima M."/>
            <person name="Schmutz J."/>
            <person name="Slot J.C."/>
            <person name="St John F."/>
            <person name="Stenlid J."/>
            <person name="Sun H."/>
            <person name="Sun S."/>
            <person name="Syed K."/>
            <person name="Tsang A."/>
            <person name="Wiebenga A."/>
            <person name="Young D."/>
            <person name="Pisabarro A."/>
            <person name="Eastwood D.C."/>
            <person name="Martin F."/>
            <person name="Cullen D."/>
            <person name="Grigoriev I.V."/>
            <person name="Hibbett D.S."/>
        </authorList>
    </citation>
    <scope>NUCLEOTIDE SEQUENCE</scope>
    <source>
        <strain evidence="3">FP-58527</strain>
    </source>
</reference>
<dbReference type="PRINTS" id="PR00081">
    <property type="entry name" value="GDHRDH"/>
</dbReference>
<name>S8EUB9_FOMSC</name>
<protein>
    <submittedName>
        <fullName evidence="2">NAD-binding protein</fullName>
    </submittedName>
</protein>
<dbReference type="OrthoDB" id="191139at2759"/>
<dbReference type="AlphaFoldDB" id="S8EUB9"/>
<dbReference type="InterPro" id="IPR002347">
    <property type="entry name" value="SDR_fam"/>
</dbReference>
<evidence type="ECO:0000313" key="2">
    <source>
        <dbReference type="EMBL" id="EPS93260.1"/>
    </source>
</evidence>
<dbReference type="GO" id="GO:0016491">
    <property type="term" value="F:oxidoreductase activity"/>
    <property type="evidence" value="ECO:0007669"/>
    <property type="project" value="UniProtKB-KW"/>
</dbReference>
<dbReference type="HOGENOM" id="CLU_010194_44_6_1"/>
<dbReference type="EMBL" id="KE504288">
    <property type="protein sequence ID" value="EPS93260.1"/>
    <property type="molecule type" value="Genomic_DNA"/>
</dbReference>